<feature type="compositionally biased region" description="Basic and acidic residues" evidence="1">
    <location>
        <begin position="15"/>
        <end position="46"/>
    </location>
</feature>
<dbReference type="RefSeq" id="WP_187539127.1">
    <property type="nucleotide sequence ID" value="NZ_CP060718.1"/>
</dbReference>
<proteinExistence type="predicted"/>
<evidence type="ECO:0000313" key="3">
    <source>
        <dbReference type="Proteomes" id="UP000515971"/>
    </source>
</evidence>
<name>A0A7G9SJI9_9SPHN</name>
<evidence type="ECO:0000313" key="2">
    <source>
        <dbReference type="EMBL" id="QNN68014.1"/>
    </source>
</evidence>
<dbReference type="KEGG" id="slut:H9L13_03635"/>
<accession>A0A7G9SJI9</accession>
<sequence>MIDVGEIGIGPEPAGHVRDHRFAPAVKRHGEAKNDRPLERAADQRKFLPKGSRQVADGLARARKNPAQAEAQEGEAEAPDEHRRRHRAREFEGDRAVAHRGEAQHEQRLQTEQPITDVPHAPRLPKVHGQRANA</sequence>
<feature type="compositionally biased region" description="Basic and acidic residues" evidence="1">
    <location>
        <begin position="89"/>
        <end position="109"/>
    </location>
</feature>
<evidence type="ECO:0000256" key="1">
    <source>
        <dbReference type="SAM" id="MobiDB-lite"/>
    </source>
</evidence>
<dbReference type="EMBL" id="CP060718">
    <property type="protein sequence ID" value="QNN68014.1"/>
    <property type="molecule type" value="Genomic_DNA"/>
</dbReference>
<dbReference type="Proteomes" id="UP000515971">
    <property type="component" value="Chromosome"/>
</dbReference>
<organism evidence="2 3">
    <name type="scientific">Sphingomonas lutea</name>
    <dbReference type="NCBI Taxonomy" id="1045317"/>
    <lineage>
        <taxon>Bacteria</taxon>
        <taxon>Pseudomonadati</taxon>
        <taxon>Pseudomonadota</taxon>
        <taxon>Alphaproteobacteria</taxon>
        <taxon>Sphingomonadales</taxon>
        <taxon>Sphingomonadaceae</taxon>
        <taxon>Sphingomonas</taxon>
    </lineage>
</organism>
<feature type="region of interest" description="Disordered" evidence="1">
    <location>
        <begin position="1"/>
        <end position="134"/>
    </location>
</feature>
<reference evidence="2 3" key="1">
    <citation type="submission" date="2020-08" db="EMBL/GenBank/DDBJ databases">
        <title>Genome sequence of Sphingomonas lutea KCTC 23642T.</title>
        <authorList>
            <person name="Hyun D.-W."/>
            <person name="Bae J.-W."/>
        </authorList>
    </citation>
    <scope>NUCLEOTIDE SEQUENCE [LARGE SCALE GENOMIC DNA]</scope>
    <source>
        <strain evidence="2 3">KCTC 23642</strain>
    </source>
</reference>
<gene>
    <name evidence="2" type="ORF">H9L13_03635</name>
</gene>
<feature type="compositionally biased region" description="Basic residues" evidence="1">
    <location>
        <begin position="123"/>
        <end position="134"/>
    </location>
</feature>
<protein>
    <submittedName>
        <fullName evidence="2">Uncharacterized protein</fullName>
    </submittedName>
</protein>
<keyword evidence="3" id="KW-1185">Reference proteome</keyword>
<dbReference type="AlphaFoldDB" id="A0A7G9SJI9"/>